<sequence length="209" mass="23348">MASKNGHAQTVSPETDTPYSTPIFRVASTRWTPSFSSSSPSHDSWDSYFGSSMSLDEEFSSLSPNNIPLKFSGRVPFSWEQHPGIPKQLSPKKKGSVATGLLPLPPAGNSNPVKKQIQEEISPKKYMTSDSFRKDPFFAALVECSKDDHSHHQTVGIDVWKGSKISRTLSDRFGFINLYTSCKRSCAVSESIFYLPRSTPHYRLNRRPS</sequence>
<evidence type="ECO:0000313" key="2">
    <source>
        <dbReference type="EMBL" id="CAI9778142.1"/>
    </source>
</evidence>
<dbReference type="PANTHER" id="PTHR33696">
    <property type="entry name" value="T22J18.15-RELATED"/>
    <property type="match status" value="1"/>
</dbReference>
<dbReference type="Proteomes" id="UP000834106">
    <property type="component" value="Chromosome 15"/>
</dbReference>
<feature type="compositionally biased region" description="Polar residues" evidence="1">
    <location>
        <begin position="1"/>
        <end position="20"/>
    </location>
</feature>
<organism evidence="2 3">
    <name type="scientific">Fraxinus pennsylvanica</name>
    <dbReference type="NCBI Taxonomy" id="56036"/>
    <lineage>
        <taxon>Eukaryota</taxon>
        <taxon>Viridiplantae</taxon>
        <taxon>Streptophyta</taxon>
        <taxon>Embryophyta</taxon>
        <taxon>Tracheophyta</taxon>
        <taxon>Spermatophyta</taxon>
        <taxon>Magnoliopsida</taxon>
        <taxon>eudicotyledons</taxon>
        <taxon>Gunneridae</taxon>
        <taxon>Pentapetalae</taxon>
        <taxon>asterids</taxon>
        <taxon>lamiids</taxon>
        <taxon>Lamiales</taxon>
        <taxon>Oleaceae</taxon>
        <taxon>Oleeae</taxon>
        <taxon>Fraxinus</taxon>
    </lineage>
</organism>
<gene>
    <name evidence="2" type="ORF">FPE_LOCUS25572</name>
</gene>
<proteinExistence type="predicted"/>
<evidence type="ECO:0000313" key="3">
    <source>
        <dbReference type="Proteomes" id="UP000834106"/>
    </source>
</evidence>
<keyword evidence="3" id="KW-1185">Reference proteome</keyword>
<accession>A0AAD1ZYI9</accession>
<dbReference type="AlphaFoldDB" id="A0AAD1ZYI9"/>
<protein>
    <submittedName>
        <fullName evidence="2">Uncharacterized protein</fullName>
    </submittedName>
</protein>
<dbReference type="EMBL" id="OU503050">
    <property type="protein sequence ID" value="CAI9778142.1"/>
    <property type="molecule type" value="Genomic_DNA"/>
</dbReference>
<dbReference type="PANTHER" id="PTHR33696:SF1">
    <property type="entry name" value="T22J18.15"/>
    <property type="match status" value="1"/>
</dbReference>
<reference evidence="2" key="1">
    <citation type="submission" date="2023-05" db="EMBL/GenBank/DDBJ databases">
        <authorList>
            <person name="Huff M."/>
        </authorList>
    </citation>
    <scope>NUCLEOTIDE SEQUENCE</scope>
</reference>
<name>A0AAD1ZYI9_9LAMI</name>
<feature type="region of interest" description="Disordered" evidence="1">
    <location>
        <begin position="1"/>
        <end position="22"/>
    </location>
</feature>
<evidence type="ECO:0000256" key="1">
    <source>
        <dbReference type="SAM" id="MobiDB-lite"/>
    </source>
</evidence>